<keyword evidence="4" id="KW-1133">Transmembrane helix</keyword>
<keyword evidence="2" id="KW-1003">Cell membrane</keyword>
<reference evidence="7" key="2">
    <citation type="submission" date="2021-04" db="EMBL/GenBank/DDBJ databases">
        <authorList>
            <person name="Gilroy R."/>
        </authorList>
    </citation>
    <scope>NUCLEOTIDE SEQUENCE</scope>
    <source>
        <strain evidence="7">1719</strain>
    </source>
</reference>
<dbReference type="AlphaFoldDB" id="A0A9D2AYD7"/>
<proteinExistence type="predicted"/>
<dbReference type="Proteomes" id="UP000824156">
    <property type="component" value="Unassembled WGS sequence"/>
</dbReference>
<organism evidence="7 8">
    <name type="scientific">Candidatus Sphingobacterium stercoripullorum</name>
    <dbReference type="NCBI Taxonomy" id="2838759"/>
    <lineage>
        <taxon>Bacteria</taxon>
        <taxon>Pseudomonadati</taxon>
        <taxon>Bacteroidota</taxon>
        <taxon>Sphingobacteriia</taxon>
        <taxon>Sphingobacteriales</taxon>
        <taxon>Sphingobacteriaceae</taxon>
        <taxon>Sphingobacterium</taxon>
    </lineage>
</organism>
<protein>
    <submittedName>
        <fullName evidence="7">LTA synthase family protein</fullName>
    </submittedName>
</protein>
<dbReference type="GO" id="GO:0005886">
    <property type="term" value="C:plasma membrane"/>
    <property type="evidence" value="ECO:0007669"/>
    <property type="project" value="UniProtKB-SubCell"/>
</dbReference>
<evidence type="ECO:0000313" key="8">
    <source>
        <dbReference type="Proteomes" id="UP000824156"/>
    </source>
</evidence>
<comment type="caution">
    <text evidence="7">The sequence shown here is derived from an EMBL/GenBank/DDBJ whole genome shotgun (WGS) entry which is preliminary data.</text>
</comment>
<evidence type="ECO:0000256" key="2">
    <source>
        <dbReference type="ARBA" id="ARBA00022475"/>
    </source>
</evidence>
<dbReference type="InterPro" id="IPR017850">
    <property type="entry name" value="Alkaline_phosphatase_core_sf"/>
</dbReference>
<evidence type="ECO:0000313" key="7">
    <source>
        <dbReference type="EMBL" id="HIX54772.1"/>
    </source>
</evidence>
<gene>
    <name evidence="7" type="ORF">H9853_07080</name>
</gene>
<dbReference type="CDD" id="cd16015">
    <property type="entry name" value="LTA_synthase"/>
    <property type="match status" value="1"/>
</dbReference>
<dbReference type="Pfam" id="PF00884">
    <property type="entry name" value="Sulfatase"/>
    <property type="match status" value="1"/>
</dbReference>
<dbReference type="InterPro" id="IPR050448">
    <property type="entry name" value="OpgB/LTA_synthase_biosynth"/>
</dbReference>
<comment type="subcellular location">
    <subcellularLocation>
        <location evidence="1">Cell membrane</location>
        <topology evidence="1">Multi-pass membrane protein</topology>
    </subcellularLocation>
</comment>
<keyword evidence="5" id="KW-0472">Membrane</keyword>
<dbReference type="PANTHER" id="PTHR47371">
    <property type="entry name" value="LIPOTEICHOIC ACID SYNTHASE"/>
    <property type="match status" value="1"/>
</dbReference>
<evidence type="ECO:0000256" key="1">
    <source>
        <dbReference type="ARBA" id="ARBA00004651"/>
    </source>
</evidence>
<evidence type="ECO:0000256" key="4">
    <source>
        <dbReference type="ARBA" id="ARBA00022989"/>
    </source>
</evidence>
<dbReference type="Gene3D" id="3.40.720.10">
    <property type="entry name" value="Alkaline Phosphatase, subunit A"/>
    <property type="match status" value="1"/>
</dbReference>
<accession>A0A9D2AYD7</accession>
<evidence type="ECO:0000256" key="5">
    <source>
        <dbReference type="ARBA" id="ARBA00023136"/>
    </source>
</evidence>
<reference evidence="7" key="1">
    <citation type="journal article" date="2021" name="PeerJ">
        <title>Extensive microbial diversity within the chicken gut microbiome revealed by metagenomics and culture.</title>
        <authorList>
            <person name="Gilroy R."/>
            <person name="Ravi A."/>
            <person name="Getino M."/>
            <person name="Pursley I."/>
            <person name="Horton D.L."/>
            <person name="Alikhan N.F."/>
            <person name="Baker D."/>
            <person name="Gharbi K."/>
            <person name="Hall N."/>
            <person name="Watson M."/>
            <person name="Adriaenssens E.M."/>
            <person name="Foster-Nyarko E."/>
            <person name="Jarju S."/>
            <person name="Secka A."/>
            <person name="Antonio M."/>
            <person name="Oren A."/>
            <person name="Chaudhuri R.R."/>
            <person name="La Ragione R."/>
            <person name="Hildebrand F."/>
            <person name="Pallen M.J."/>
        </authorList>
    </citation>
    <scope>NUCLEOTIDE SEQUENCE</scope>
    <source>
        <strain evidence="7">1719</strain>
    </source>
</reference>
<dbReference type="EMBL" id="DXEZ01000197">
    <property type="protein sequence ID" value="HIX54772.1"/>
    <property type="molecule type" value="Genomic_DNA"/>
</dbReference>
<sequence>LNPSISYYSTHPINNHAAVNTHWAFFKELITRNVKKNPFLYFQDEKVNKLLAPVFNAGDSTTYFLRQDVEDINVVLIVLESFTADLVHALTGEKGITPNFEKWIKQGVLFDEVYAASDRSDKGIIAVFSAFPSQGDESIIKYIPKHEKLFGLPQVFEDLGYSNSFYYGGQSEFYNFKSYMLSHGMHRVVDQKDFKPSEVKSSWGVYDGLTFQRYLKDLNREPTPFFSSLFTLSNHEPFELDGVYKFGEKTNADKFKSTAYYTDSVINDFIEEAKKSSWYDNTLFVFIADHGHRLPASKWSVNNPERYHIPLLFYGNLIEEQWKGKRVSKIANQTDLAATLLHQMGLPSHDFPWSRNIMGNNYKPLAFFATKDVIGIHTDRQSISFDSSIGKISEVKNKTFTESKNQELLDTLKAYYQKVYTQFLVY</sequence>
<dbReference type="PANTHER" id="PTHR47371:SF3">
    <property type="entry name" value="PHOSPHOGLYCEROL TRANSFERASE I"/>
    <property type="match status" value="1"/>
</dbReference>
<dbReference type="SUPFAM" id="SSF53649">
    <property type="entry name" value="Alkaline phosphatase-like"/>
    <property type="match status" value="1"/>
</dbReference>
<feature type="domain" description="Sulfatase N-terminal" evidence="6">
    <location>
        <begin position="73"/>
        <end position="345"/>
    </location>
</feature>
<keyword evidence="3" id="KW-0812">Transmembrane</keyword>
<evidence type="ECO:0000259" key="6">
    <source>
        <dbReference type="Pfam" id="PF00884"/>
    </source>
</evidence>
<dbReference type="Gene3D" id="3.30.1120.80">
    <property type="match status" value="1"/>
</dbReference>
<name>A0A9D2AYD7_9SPHI</name>
<evidence type="ECO:0000256" key="3">
    <source>
        <dbReference type="ARBA" id="ARBA00022692"/>
    </source>
</evidence>
<feature type="non-terminal residue" evidence="7">
    <location>
        <position position="1"/>
    </location>
</feature>
<dbReference type="InterPro" id="IPR000917">
    <property type="entry name" value="Sulfatase_N"/>
</dbReference>